<dbReference type="EMBL" id="JBHSZO010000005">
    <property type="protein sequence ID" value="MFC7217450.1"/>
    <property type="molecule type" value="Genomic_DNA"/>
</dbReference>
<organism evidence="4 5">
    <name type="scientific">Streptomyces polyrhachis</name>
    <dbReference type="NCBI Taxonomy" id="1282885"/>
    <lineage>
        <taxon>Bacteria</taxon>
        <taxon>Bacillati</taxon>
        <taxon>Actinomycetota</taxon>
        <taxon>Actinomycetes</taxon>
        <taxon>Kitasatosporales</taxon>
        <taxon>Streptomycetaceae</taxon>
        <taxon>Streptomyces</taxon>
    </lineage>
</organism>
<evidence type="ECO:0000259" key="3">
    <source>
        <dbReference type="Pfam" id="PF13490"/>
    </source>
</evidence>
<keyword evidence="2" id="KW-0804">Transcription</keyword>
<evidence type="ECO:0000256" key="2">
    <source>
        <dbReference type="ARBA" id="ARBA00023163"/>
    </source>
</evidence>
<gene>
    <name evidence="4" type="ORF">ACFQLX_04575</name>
</gene>
<protein>
    <submittedName>
        <fullName evidence="4">Zf-HC2 domain-containing protein</fullName>
    </submittedName>
</protein>
<dbReference type="RefSeq" id="WP_386412177.1">
    <property type="nucleotide sequence ID" value="NZ_JBHSZO010000005.1"/>
</dbReference>
<accession>A0ABW2G9I9</accession>
<comment type="caution">
    <text evidence="4">The sequence shown here is derived from an EMBL/GenBank/DDBJ whole genome shotgun (WGS) entry which is preliminary data.</text>
</comment>
<dbReference type="InterPro" id="IPR041916">
    <property type="entry name" value="Anti_sigma_zinc_sf"/>
</dbReference>
<proteinExistence type="predicted"/>
<reference evidence="5" key="1">
    <citation type="journal article" date="2019" name="Int. J. Syst. Evol. Microbiol.">
        <title>The Global Catalogue of Microorganisms (GCM) 10K type strain sequencing project: providing services to taxonomists for standard genome sequencing and annotation.</title>
        <authorList>
            <consortium name="The Broad Institute Genomics Platform"/>
            <consortium name="The Broad Institute Genome Sequencing Center for Infectious Disease"/>
            <person name="Wu L."/>
            <person name="Ma J."/>
        </authorList>
    </citation>
    <scope>NUCLEOTIDE SEQUENCE [LARGE SCALE GENOMIC DNA]</scope>
    <source>
        <strain evidence="5">CGMCC 1.13681</strain>
    </source>
</reference>
<dbReference type="Proteomes" id="UP001596413">
    <property type="component" value="Unassembled WGS sequence"/>
</dbReference>
<sequence>MTARGTGRRRDRRPLDCAQVAGALQGFVDGEIRPRLAARVAEHLGCCAWCGFEADAYREIKRALAHHEPVDRAVLARVRAFAESLLNEEAPPRGG</sequence>
<feature type="domain" description="Putative zinc-finger" evidence="3">
    <location>
        <begin position="17"/>
        <end position="50"/>
    </location>
</feature>
<dbReference type="InterPro" id="IPR027383">
    <property type="entry name" value="Znf_put"/>
</dbReference>
<dbReference type="Pfam" id="PF13490">
    <property type="entry name" value="zf-HC2"/>
    <property type="match status" value="1"/>
</dbReference>
<evidence type="ECO:0000313" key="4">
    <source>
        <dbReference type="EMBL" id="MFC7217450.1"/>
    </source>
</evidence>
<keyword evidence="1" id="KW-0805">Transcription regulation</keyword>
<evidence type="ECO:0000313" key="5">
    <source>
        <dbReference type="Proteomes" id="UP001596413"/>
    </source>
</evidence>
<dbReference type="Gene3D" id="1.10.10.1320">
    <property type="entry name" value="Anti-sigma factor, zinc-finger domain"/>
    <property type="match status" value="1"/>
</dbReference>
<keyword evidence="5" id="KW-1185">Reference proteome</keyword>
<name>A0ABW2G9I9_9ACTN</name>
<evidence type="ECO:0000256" key="1">
    <source>
        <dbReference type="ARBA" id="ARBA00023015"/>
    </source>
</evidence>